<dbReference type="EMBL" id="MF361639">
    <property type="protein sequence ID" value="ASQ41223.1"/>
    <property type="molecule type" value="Genomic_DNA"/>
</dbReference>
<name>A0A222NP92_9VIRU</name>
<dbReference type="SMR" id="A0A222NP92"/>
<accession>A0A222NP92</accession>
<dbReference type="KEGG" id="vg:54981320"/>
<evidence type="ECO:0000313" key="1">
    <source>
        <dbReference type="EMBL" id="ASQ41223.1"/>
    </source>
</evidence>
<evidence type="ECO:0000313" key="2">
    <source>
        <dbReference type="Proteomes" id="UP000225886"/>
    </source>
</evidence>
<dbReference type="RefSeq" id="YP_009791150.1">
    <property type="nucleotide sequence ID" value="NC_047837.1"/>
</dbReference>
<dbReference type="Proteomes" id="UP000225886">
    <property type="component" value="Segment"/>
</dbReference>
<reference evidence="1 2" key="1">
    <citation type="journal article" date="2017" name="Proc. Natl. Acad. Sci. U.S.A.">
        <title>Virus found in a boreal lake links ssDNA and dsDNA viruses.</title>
        <authorList>
            <person name="Laanto E."/>
            <person name="Mantynen S."/>
            <person name="De Colibus L."/>
            <person name="Marjakangas J."/>
            <person name="Gillum A."/>
            <person name="Stuart D.I."/>
            <person name="Ravantti J.J."/>
            <person name="Huiskonen J.T."/>
            <person name="Sundberg L.R."/>
        </authorList>
    </citation>
    <scope>NUCLEOTIDE SEQUENCE [LARGE SCALE GENOMIC DNA]</scope>
</reference>
<organism evidence="1 2">
    <name type="scientific">Flavobacterium phage FLiP</name>
    <dbReference type="NCBI Taxonomy" id="2023716"/>
    <lineage>
        <taxon>Viruses</taxon>
        <taxon>Varidnaviria</taxon>
        <taxon>Abadenavirae</taxon>
        <taxon>Produgelaviricota</taxon>
        <taxon>Ainoaviricetes</taxon>
        <taxon>Lautamovirales</taxon>
        <taxon>Finnlakeviridae</taxon>
        <taxon>Finnlakevirus</taxon>
        <taxon>Finnlakevirus FLiP</taxon>
    </lineage>
</organism>
<keyword evidence="2" id="KW-1185">Reference proteome</keyword>
<dbReference type="GeneID" id="54981320"/>
<sequence length="84" mass="10337">MAQRPRSKRFTGFRRFRPSFGRMRRTYSNYRQRRRTRRRTTTNRRNNMSKYIKFAVIGVIIFLIIKNKTKVLEFFKKLTGKKTA</sequence>
<protein>
    <submittedName>
        <fullName evidence="1">Structural protein</fullName>
    </submittedName>
</protein>
<proteinExistence type="predicted"/>